<accession>A0A5C4MQC3</accession>
<evidence type="ECO:0000313" key="4">
    <source>
        <dbReference type="Proteomes" id="UP000306740"/>
    </source>
</evidence>
<dbReference type="AlphaFoldDB" id="A0A5C4MQC3"/>
<protein>
    <recommendedName>
        <fullName evidence="5">ABC-2 type transport system permease protein</fullName>
    </recommendedName>
</protein>
<evidence type="ECO:0000256" key="1">
    <source>
        <dbReference type="SAM" id="Phobius"/>
    </source>
</evidence>
<dbReference type="OrthoDB" id="3261041at2"/>
<dbReference type="EMBL" id="VDFR01000011">
    <property type="protein sequence ID" value="TNC50982.1"/>
    <property type="molecule type" value="Genomic_DNA"/>
</dbReference>
<keyword evidence="1" id="KW-0472">Membrane</keyword>
<dbReference type="Proteomes" id="UP000306740">
    <property type="component" value="Unassembled WGS sequence"/>
</dbReference>
<keyword evidence="1" id="KW-0812">Transmembrane</keyword>
<feature type="transmembrane region" description="Helical" evidence="1">
    <location>
        <begin position="59"/>
        <end position="79"/>
    </location>
</feature>
<feature type="transmembrane region" description="Helical" evidence="1">
    <location>
        <begin position="368"/>
        <end position="392"/>
    </location>
</feature>
<proteinExistence type="predicted"/>
<feature type="transmembrane region" description="Helical" evidence="1">
    <location>
        <begin position="134"/>
        <end position="160"/>
    </location>
</feature>
<dbReference type="RefSeq" id="WP_139105250.1">
    <property type="nucleotide sequence ID" value="NZ_VDFR01000011.1"/>
</dbReference>
<feature type="transmembrane region" description="Helical" evidence="1">
    <location>
        <begin position="229"/>
        <end position="250"/>
    </location>
</feature>
<feature type="transmembrane region" description="Helical" evidence="1">
    <location>
        <begin position="301"/>
        <end position="321"/>
    </location>
</feature>
<evidence type="ECO:0008006" key="5">
    <source>
        <dbReference type="Google" id="ProtNLM"/>
    </source>
</evidence>
<feature type="transmembrane region" description="Helical" evidence="1">
    <location>
        <begin position="172"/>
        <end position="192"/>
    </location>
</feature>
<feature type="transmembrane region" description="Helical" evidence="1">
    <location>
        <begin position="327"/>
        <end position="348"/>
    </location>
</feature>
<dbReference type="EMBL" id="VDFR01000039">
    <property type="protein sequence ID" value="TNC48061.1"/>
    <property type="molecule type" value="Genomic_DNA"/>
</dbReference>
<gene>
    <name evidence="3" type="ORF">FHE65_03150</name>
    <name evidence="2" type="ORF">FHE65_07995</name>
</gene>
<name>A0A5C4MQC3_9ACTN</name>
<sequence length="521" mass="54886">MVAVVLRLKLTLVLNRFRRSVWQTVGFVLAALYALMVVGLVAAGSVGLSFVDADRARDVLVVGGAVAVVGWWLLPLLSFGLDATLDPRRFQLYAIRRRDLVVGLALAGLIGVPGIATLLAALSTSLAWWDAPLALLAGVVGAVVGVAMCAVGSRTLAAVVAPLIEWRRFREIATVLVIVPLVMLGPLLGRQIDRLGELDSWLPRLADVLSWTPFGAPWSLGGDVAEGEWMLAGARLLVSLAAVGLLLVAWDSALARTLVRPPSRGPVARGEGYGWFDRLPATRTGAIAARCLTYWQRDPRYAGSVAFLPFLPIPFLVLGGFEGNTSLLWLAPIIAYTLGFAISADLAYDSTAFWLHLSAGVRGVTDRWGRVLSASVLAVPMIVLFAIGAVWATGEWATLVAVLGASAGVLMVTLGASSVLSARYLYPVQKPGEGVFSQPQGSTTAILVAQTVGVLVVGVLCLPTLAAFIVVLVSGALWATVLTVALGVSTGVAVLIIGVRKGGEIVDRRGPEILQQIDAWA</sequence>
<evidence type="ECO:0000313" key="3">
    <source>
        <dbReference type="EMBL" id="TNC50982.1"/>
    </source>
</evidence>
<keyword evidence="1" id="KW-1133">Transmembrane helix</keyword>
<comment type="caution">
    <text evidence="2">The sequence shown here is derived from an EMBL/GenBank/DDBJ whole genome shotgun (WGS) entry which is preliminary data.</text>
</comment>
<feature type="transmembrane region" description="Helical" evidence="1">
    <location>
        <begin position="100"/>
        <end position="122"/>
    </location>
</feature>
<reference evidence="2 4" key="1">
    <citation type="submission" date="2019-05" db="EMBL/GenBank/DDBJ databases">
        <title>Mumia sp. nov., isolated from the intestinal contents of plateau pika (Ochotona curzoniae) in the Qinghai-Tibet plateau of China.</title>
        <authorList>
            <person name="Tian Z."/>
        </authorList>
    </citation>
    <scope>NUCLEOTIDE SEQUENCE [LARGE SCALE GENOMIC DNA]</scope>
    <source>
        <strain evidence="4">527</strain>
        <strain evidence="2">Z527</strain>
    </source>
</reference>
<feature type="transmembrane region" description="Helical" evidence="1">
    <location>
        <begin position="447"/>
        <end position="470"/>
    </location>
</feature>
<feature type="transmembrane region" description="Helical" evidence="1">
    <location>
        <begin position="476"/>
        <end position="499"/>
    </location>
</feature>
<organism evidence="2 4">
    <name type="scientific">Mumia zhuanghuii</name>
    <dbReference type="NCBI Taxonomy" id="2585211"/>
    <lineage>
        <taxon>Bacteria</taxon>
        <taxon>Bacillati</taxon>
        <taxon>Actinomycetota</taxon>
        <taxon>Actinomycetes</taxon>
        <taxon>Propionibacteriales</taxon>
        <taxon>Nocardioidaceae</taxon>
        <taxon>Mumia</taxon>
    </lineage>
</organism>
<feature type="transmembrane region" description="Helical" evidence="1">
    <location>
        <begin position="21"/>
        <end position="47"/>
    </location>
</feature>
<evidence type="ECO:0000313" key="2">
    <source>
        <dbReference type="EMBL" id="TNC48061.1"/>
    </source>
</evidence>
<feature type="transmembrane region" description="Helical" evidence="1">
    <location>
        <begin position="398"/>
        <end position="426"/>
    </location>
</feature>